<reference evidence="2" key="1">
    <citation type="journal article" date="2020" name="New Phytol.">
        <title>Comparative genomics reveals dynamic genome evolution in host specialist ectomycorrhizal fungi.</title>
        <authorList>
            <person name="Lofgren L.A."/>
            <person name="Nguyen N.H."/>
            <person name="Vilgalys R."/>
            <person name="Ruytinx J."/>
            <person name="Liao H.L."/>
            <person name="Branco S."/>
            <person name="Kuo A."/>
            <person name="LaButti K."/>
            <person name="Lipzen A."/>
            <person name="Andreopoulos W."/>
            <person name="Pangilinan J."/>
            <person name="Riley R."/>
            <person name="Hundley H."/>
            <person name="Na H."/>
            <person name="Barry K."/>
            <person name="Grigoriev I.V."/>
            <person name="Stajich J.E."/>
            <person name="Kennedy P.G."/>
        </authorList>
    </citation>
    <scope>NUCLEOTIDE SEQUENCE</scope>
    <source>
        <strain evidence="2">FC423</strain>
    </source>
</reference>
<dbReference type="AlphaFoldDB" id="A0A9P7JVZ1"/>
<evidence type="ECO:0000313" key="3">
    <source>
        <dbReference type="Proteomes" id="UP000823399"/>
    </source>
</evidence>
<evidence type="ECO:0000313" key="2">
    <source>
        <dbReference type="EMBL" id="KAG2112337.1"/>
    </source>
</evidence>
<organism evidence="2 3">
    <name type="scientific">Suillus discolor</name>
    <dbReference type="NCBI Taxonomy" id="1912936"/>
    <lineage>
        <taxon>Eukaryota</taxon>
        <taxon>Fungi</taxon>
        <taxon>Dikarya</taxon>
        <taxon>Basidiomycota</taxon>
        <taxon>Agaricomycotina</taxon>
        <taxon>Agaricomycetes</taxon>
        <taxon>Agaricomycetidae</taxon>
        <taxon>Boletales</taxon>
        <taxon>Suillineae</taxon>
        <taxon>Suillaceae</taxon>
        <taxon>Suillus</taxon>
    </lineage>
</organism>
<name>A0A9P7JVZ1_9AGAM</name>
<dbReference type="OrthoDB" id="2676422at2759"/>
<feature type="region of interest" description="Disordered" evidence="1">
    <location>
        <begin position="250"/>
        <end position="277"/>
    </location>
</feature>
<protein>
    <submittedName>
        <fullName evidence="2">Uncharacterized protein</fullName>
    </submittedName>
</protein>
<dbReference type="RefSeq" id="XP_041295268.1">
    <property type="nucleotide sequence ID" value="XM_041433487.1"/>
</dbReference>
<evidence type="ECO:0000256" key="1">
    <source>
        <dbReference type="SAM" id="MobiDB-lite"/>
    </source>
</evidence>
<dbReference type="GeneID" id="64695746"/>
<dbReference type="Proteomes" id="UP000823399">
    <property type="component" value="Unassembled WGS sequence"/>
</dbReference>
<sequence length="407" mass="44538">MVQWITHLRVKTPHCADNHCDTLHLPNLQWNTKIGPPPREVQPFNFGIDFNIPSTPTKFNFGMDLKNLTAQAPTLLASSNLVQAFNFRMDINVPPMPPKFNFGMDIEIPLVEAAAPPASSNSGAAFNFGMALPIVPVAPFNFGLDLPVLVTETPATTTPCLNPFNFGFDLDIPVRQPEDPIPPASHYVGYNFNNNAFEFVAKSPTLVGKWKPVPIQAMAPHTDIHLPTPPPDLPTRTMALEPIPTLPASISASKPSMPTEQPGPSIQPHGSYQPRTLTSPEGVVPDIGRPTSEAPGEHTLASLIGDSEQAAIWILERIQGTTVDKVAQAMLGGVIRQDESIQDPKPDEVLSINRAMLLAFYNTRDRLTKVFQDLLDLHYISEVHAWIVPPVISLIHEVEIAEAKDAL</sequence>
<keyword evidence="3" id="KW-1185">Reference proteome</keyword>
<proteinExistence type="predicted"/>
<gene>
    <name evidence="2" type="ORF">F5147DRAFT_650969</name>
</gene>
<accession>A0A9P7JVZ1</accession>
<dbReference type="EMBL" id="JABBWM010000015">
    <property type="protein sequence ID" value="KAG2112337.1"/>
    <property type="molecule type" value="Genomic_DNA"/>
</dbReference>
<comment type="caution">
    <text evidence="2">The sequence shown here is derived from an EMBL/GenBank/DDBJ whole genome shotgun (WGS) entry which is preliminary data.</text>
</comment>